<sequence length="37" mass="4343">MIGIHHEIYLSDPRRTKVENLKTVLRIPVKNNPEMSI</sequence>
<organism evidence="1 2">
    <name type="scientific">Limosilactobacillus reuteri</name>
    <name type="common">Lactobacillus reuteri</name>
    <dbReference type="NCBI Taxonomy" id="1598"/>
    <lineage>
        <taxon>Bacteria</taxon>
        <taxon>Bacillati</taxon>
        <taxon>Bacillota</taxon>
        <taxon>Bacilli</taxon>
        <taxon>Lactobacillales</taxon>
        <taxon>Lactobacillaceae</taxon>
        <taxon>Limosilactobacillus</taxon>
    </lineage>
</organism>
<name>A0A2S1EU62_LIMRT</name>
<dbReference type="AlphaFoldDB" id="A0A2S1EU62"/>
<dbReference type="EMBL" id="CP027805">
    <property type="protein sequence ID" value="AWD63502.1"/>
    <property type="molecule type" value="Genomic_DNA"/>
</dbReference>
<reference evidence="1 2" key="1">
    <citation type="submission" date="2018-03" db="EMBL/GenBank/DDBJ databases">
        <title>Complete Genome Sequence of the Chinese traditional Highland Barley wine Isolate Lactobacillus reuteri WHH1689.</title>
        <authorList>
            <person name="Chen S."/>
            <person name="Chen L."/>
            <person name="Chen L."/>
            <person name="Li Y."/>
        </authorList>
    </citation>
    <scope>NUCLEOTIDE SEQUENCE [LARGE SCALE GENOMIC DNA]</scope>
    <source>
        <strain evidence="1 2">WHH1689</strain>
    </source>
</reference>
<dbReference type="Gene3D" id="3.20.80.10">
    <property type="entry name" value="Regulatory factor, effector binding domain"/>
    <property type="match status" value="1"/>
</dbReference>
<proteinExistence type="predicted"/>
<evidence type="ECO:0000313" key="1">
    <source>
        <dbReference type="EMBL" id="AWD63502.1"/>
    </source>
</evidence>
<evidence type="ECO:0008006" key="3">
    <source>
        <dbReference type="Google" id="ProtNLM"/>
    </source>
</evidence>
<dbReference type="Proteomes" id="UP000244369">
    <property type="component" value="Chromosome"/>
</dbReference>
<protein>
    <recommendedName>
        <fullName evidence="3">GyrI-like small molecule binding domain-containing protein</fullName>
    </recommendedName>
</protein>
<evidence type="ECO:0000313" key="2">
    <source>
        <dbReference type="Proteomes" id="UP000244369"/>
    </source>
</evidence>
<dbReference type="InterPro" id="IPR011256">
    <property type="entry name" value="Reg_factor_effector_dom_sf"/>
</dbReference>
<gene>
    <name evidence="1" type="ORF">LWHH1689_2221</name>
</gene>
<accession>A0A2S1EU62</accession>